<protein>
    <submittedName>
        <fullName evidence="1">Uncharacterized protein</fullName>
    </submittedName>
</protein>
<dbReference type="KEGG" id="dbc:MFMK1_001112"/>
<organism evidence="1 2">
    <name type="scientific">Metallumcola ferriviriculae</name>
    <dbReference type="NCBI Taxonomy" id="3039180"/>
    <lineage>
        <taxon>Bacteria</taxon>
        <taxon>Bacillati</taxon>
        <taxon>Bacillota</taxon>
        <taxon>Clostridia</taxon>
        <taxon>Neomoorellales</taxon>
        <taxon>Desulfitibacteraceae</taxon>
        <taxon>Metallumcola</taxon>
    </lineage>
</organism>
<evidence type="ECO:0000313" key="1">
    <source>
        <dbReference type="EMBL" id="WRO21309.1"/>
    </source>
</evidence>
<dbReference type="RefSeq" id="WP_366924159.1">
    <property type="nucleotide sequence ID" value="NZ_CP121694.1"/>
</dbReference>
<dbReference type="Proteomes" id="UP001329915">
    <property type="component" value="Chromosome"/>
</dbReference>
<keyword evidence="2" id="KW-1185">Reference proteome</keyword>
<evidence type="ECO:0000313" key="2">
    <source>
        <dbReference type="Proteomes" id="UP001329915"/>
    </source>
</evidence>
<sequence length="264" mass="29317">MTEERNTETRHVIEPGPCPPQGCPPPNEIVCIKTKKVYQECKQSEVFELKVYEWNPRTGSCNFSQELTPPEGATSVVSCRLAPMFRAFETCHENNLMPNGGVRHEGCNDYVNGGSCCEVRRGRIRFNLNEDIDIPVSLTFDTGQTVRGCVRIEAPFTKTVGMSRAGTHPMFECEVDLWVTRCLLCFIEENTGPPEVHCCINVVIAFKLYAEVQLLIPAYGFCTPPDCEEVLGECPPALDEWPPYPSQDVDDNGTVTIGGCVGCK</sequence>
<dbReference type="AlphaFoldDB" id="A0AAU0UKL1"/>
<accession>A0AAU0UKL1</accession>
<name>A0AAU0UKL1_9FIRM</name>
<gene>
    <name evidence="1" type="ORF">MFMK1_001112</name>
</gene>
<reference evidence="1 2" key="1">
    <citation type="submission" date="2023-04" db="EMBL/GenBank/DDBJ databases">
        <authorList>
            <person name="Hsu D."/>
        </authorList>
    </citation>
    <scope>NUCLEOTIDE SEQUENCE [LARGE SCALE GENOMIC DNA]</scope>
    <source>
        <strain evidence="1 2">MK1</strain>
    </source>
</reference>
<proteinExistence type="predicted"/>
<dbReference type="EMBL" id="CP121694">
    <property type="protein sequence ID" value="WRO21309.1"/>
    <property type="molecule type" value="Genomic_DNA"/>
</dbReference>